<proteinExistence type="predicted"/>
<feature type="coiled-coil region" evidence="1">
    <location>
        <begin position="423"/>
        <end position="464"/>
    </location>
</feature>
<evidence type="ECO:0000313" key="2">
    <source>
        <dbReference type="EMBL" id="TVO75142.1"/>
    </source>
</evidence>
<dbReference type="EMBL" id="VMNH01000009">
    <property type="protein sequence ID" value="TVO75142.1"/>
    <property type="molecule type" value="Genomic_DNA"/>
</dbReference>
<gene>
    <name evidence="2" type="ORF">FHP88_09010</name>
</gene>
<dbReference type="AlphaFoldDB" id="A0A557SCJ7"/>
<name>A0A557SCJ7_9GAMM</name>
<keyword evidence="1" id="KW-0175">Coiled coil</keyword>
<organism evidence="2 3">
    <name type="scientific">Sedimenticola selenatireducens</name>
    <dbReference type="NCBI Taxonomy" id="191960"/>
    <lineage>
        <taxon>Bacteria</taxon>
        <taxon>Pseudomonadati</taxon>
        <taxon>Pseudomonadota</taxon>
        <taxon>Gammaproteobacteria</taxon>
        <taxon>Chromatiales</taxon>
        <taxon>Sedimenticolaceae</taxon>
        <taxon>Sedimenticola</taxon>
    </lineage>
</organism>
<evidence type="ECO:0000313" key="3">
    <source>
        <dbReference type="Proteomes" id="UP000316649"/>
    </source>
</evidence>
<sequence>MTDLAKLVVSLEAESSKLRTDLEKAQKHLDRFEKSADRASSIAKKGFIGLATVLPLAGLAAAAKSSLDFADAISVASDKTGFSVKSLQELRFAAEQTGVGISVLDGGLGRFTKRLGLARAGTGAAADTYKKLGIDLKQSNEQVFRQVVNTLGDMDDQTNRLALTTRLFGDDAQSLATTFKNGTAGLDDFADKARGLGIILDDDLVEGAAAANEQLGILKQVINAQTTKIFVELAPAIISVGNALSEAAPKVANFFGAWGDVEHQTLGALDETIENIKAQIAEETNNAKRVATDSPNWAEYLFGFNETEEEVNQKVDSLIERYWKAVSRKEKLLKQKDKNPNSAVAGVDVSGLFSIDSQDTEASKAAKRVQEQYDAALESLNQTVALLGVTTQYEKTLWDVQKGRYKDLNDNQKKALLDAAQRIDQKTADIESTKEAAKAEEEAAKSAERLNEQLEAQAKRWRDLVNPANGVNDQMAELDLLLEKGKISWDTYGDAMFEVMGGLEDEAKKTEDKWKDLGLTFSSAFEDAIVNGQSLSDVLAGLEQDITRIVTRKLVTEPLGDFFTGFAKSFIPSFDGGGFTGLGSRTGGLDGKGGYLSILHPNETVIDHTKSSRQSSGMRVVNNITVSAPNGQISTESMNQLQTKLAKSMQRSLARNT</sequence>
<feature type="coiled-coil region" evidence="1">
    <location>
        <begin position="266"/>
        <end position="293"/>
    </location>
</feature>
<reference evidence="2 3" key="1">
    <citation type="submission" date="2019-07" db="EMBL/GenBank/DDBJ databases">
        <title>The pathways for chlorine oxyanion respiration interact through the shared metabolite chlorate.</title>
        <authorList>
            <person name="Barnum T.P."/>
            <person name="Cheng Y."/>
            <person name="Hill K.A."/>
            <person name="Lucas L.N."/>
            <person name="Carlson H.K."/>
            <person name="Coates J.D."/>
        </authorList>
    </citation>
    <scope>NUCLEOTIDE SEQUENCE [LARGE SCALE GENOMIC DNA]</scope>
    <source>
        <strain evidence="2 3">BK-1</strain>
    </source>
</reference>
<keyword evidence="3" id="KW-1185">Reference proteome</keyword>
<dbReference type="Proteomes" id="UP000316649">
    <property type="component" value="Unassembled WGS sequence"/>
</dbReference>
<dbReference type="RefSeq" id="WP_144358715.1">
    <property type="nucleotide sequence ID" value="NZ_VMNH01000009.1"/>
</dbReference>
<feature type="coiled-coil region" evidence="1">
    <location>
        <begin position="8"/>
        <end position="42"/>
    </location>
</feature>
<protein>
    <recommendedName>
        <fullName evidence="4">Bacteriophage tail tape measure C-terminal domain-containing protein</fullName>
    </recommendedName>
</protein>
<accession>A0A557SCJ7</accession>
<comment type="caution">
    <text evidence="2">The sequence shown here is derived from an EMBL/GenBank/DDBJ whole genome shotgun (WGS) entry which is preliminary data.</text>
</comment>
<evidence type="ECO:0008006" key="4">
    <source>
        <dbReference type="Google" id="ProtNLM"/>
    </source>
</evidence>
<evidence type="ECO:0000256" key="1">
    <source>
        <dbReference type="SAM" id="Coils"/>
    </source>
</evidence>
<dbReference type="OrthoDB" id="6174294at2"/>